<feature type="region of interest" description="Disordered" evidence="1">
    <location>
        <begin position="704"/>
        <end position="801"/>
    </location>
</feature>
<feature type="region of interest" description="Disordered" evidence="1">
    <location>
        <begin position="1157"/>
        <end position="1188"/>
    </location>
</feature>
<proteinExistence type="predicted"/>
<feature type="transmembrane region" description="Helical" evidence="2">
    <location>
        <begin position="157"/>
        <end position="178"/>
    </location>
</feature>
<dbReference type="GO" id="GO:0045227">
    <property type="term" value="P:capsule polysaccharide biosynthetic process"/>
    <property type="evidence" value="ECO:0007669"/>
    <property type="project" value="InterPro"/>
</dbReference>
<feature type="transmembrane region" description="Helical" evidence="2">
    <location>
        <begin position="20"/>
        <end position="44"/>
    </location>
</feature>
<feature type="transmembrane region" description="Helical" evidence="2">
    <location>
        <begin position="95"/>
        <end position="117"/>
    </location>
</feature>
<feature type="transmembrane region" description="Helical" evidence="2">
    <location>
        <begin position="51"/>
        <end position="75"/>
    </location>
</feature>
<dbReference type="RefSeq" id="WP_050429310.1">
    <property type="nucleotide sequence ID" value="NZ_CP012159.1"/>
</dbReference>
<dbReference type="Proteomes" id="UP000067626">
    <property type="component" value="Chromosome"/>
</dbReference>
<feature type="transmembrane region" description="Helical" evidence="2">
    <location>
        <begin position="301"/>
        <end position="320"/>
    </location>
</feature>
<feature type="transmembrane region" description="Helical" evidence="2">
    <location>
        <begin position="332"/>
        <end position="358"/>
    </location>
</feature>
<dbReference type="AlphaFoldDB" id="A0A0K1E7L7"/>
<organism evidence="3 4">
    <name type="scientific">Chondromyces crocatus</name>
    <dbReference type="NCBI Taxonomy" id="52"/>
    <lineage>
        <taxon>Bacteria</taxon>
        <taxon>Pseudomonadati</taxon>
        <taxon>Myxococcota</taxon>
        <taxon>Polyangia</taxon>
        <taxon>Polyangiales</taxon>
        <taxon>Polyangiaceae</taxon>
        <taxon>Chondromyces</taxon>
    </lineage>
</organism>
<keyword evidence="2" id="KW-0812">Transmembrane</keyword>
<feature type="compositionally biased region" description="Low complexity" evidence="1">
    <location>
        <begin position="1159"/>
        <end position="1188"/>
    </location>
</feature>
<protein>
    <submittedName>
        <fullName evidence="3">Uncharacterized protein</fullName>
    </submittedName>
</protein>
<feature type="compositionally biased region" description="Low complexity" evidence="1">
    <location>
        <begin position="757"/>
        <end position="799"/>
    </location>
</feature>
<evidence type="ECO:0000313" key="3">
    <source>
        <dbReference type="EMBL" id="AKT36860.1"/>
    </source>
</evidence>
<feature type="transmembrane region" description="Helical" evidence="2">
    <location>
        <begin position="199"/>
        <end position="218"/>
    </location>
</feature>
<keyword evidence="2" id="KW-1133">Transmembrane helix</keyword>
<evidence type="ECO:0000313" key="4">
    <source>
        <dbReference type="Proteomes" id="UP000067626"/>
    </source>
</evidence>
<feature type="transmembrane region" description="Helical" evidence="2">
    <location>
        <begin position="129"/>
        <end position="145"/>
    </location>
</feature>
<feature type="transmembrane region" description="Helical" evidence="2">
    <location>
        <begin position="274"/>
        <end position="295"/>
    </location>
</feature>
<dbReference type="PATRIC" id="fig|52.7.peg.1050"/>
<accession>A0A0K1E7L7</accession>
<evidence type="ECO:0000256" key="1">
    <source>
        <dbReference type="SAM" id="MobiDB-lite"/>
    </source>
</evidence>
<reference evidence="3 4" key="1">
    <citation type="submission" date="2015-07" db="EMBL/GenBank/DDBJ databases">
        <title>Genome analysis of myxobacterium Chondromyces crocatus Cm c5 reveals a high potential for natural compound synthesis and the genetic basis for the loss of fruiting body formation.</title>
        <authorList>
            <person name="Zaburannyi N."/>
            <person name="Bunk B."/>
            <person name="Maier J."/>
            <person name="Overmann J."/>
            <person name="Mueller R."/>
        </authorList>
    </citation>
    <scope>NUCLEOTIDE SEQUENCE [LARGE SCALE GENOMIC DNA]</scope>
    <source>
        <strain evidence="3 4">Cm c5</strain>
    </source>
</reference>
<dbReference type="KEGG" id="ccro:CMC5_009810"/>
<gene>
    <name evidence="3" type="ORF">CMC5_009810</name>
</gene>
<sequence length="1188" mass="126776">MTFPLHIFPPNGLDRSLHTAVLIGLLIGTFFTETLGWTYAGLVVPGYLATVFYAAPITAAFIVFESILTYLFVGLLGRWVSKTGVWSTAFGRERFYLFIVGAVFVRLAIEGSAVPRLAESRGFVHSRELYSLGLVLVPLVANAFWNSGLKKAGPRLAVVTAVTAAILGVILRTTNLSVSRFQVLNESLSLAFLESPKAHLLLVIGALLGARANVLYGWDYNGILVPALLAVAWYEPTKLLTTTIEALVIYLITRFLIARPPFSRMLLVGPRRMMFVYIAGYLLKLLIGFAAARWAPGLQMIDYFGFGYLLPSLLAVKMWNKEHIGVVIMPTIQVSLTAFLVGNAVGYILVALGAGGMISPMAAGLGSAPGAGVLPQGGPPPQGPARATGSAAFSLMLADTIPRPGPIPSPDATLADIEARKIAHRAARELLDRGALTENTRRHAETAGIVALQEEGTRGHRWTVLGGRLRDTEHAPSLPRAAFRARPPGVAWLLLAAPSEPGSPLPAVALQVAEALDATGVVMLSRHPGIRRHDEAFIEDMASHLGDVRLLRLETRATEQSATLDVVGSAVGLPVAAIGQALSTSMDLRFRKPSKLGRLEDAPRLRISRPLAERVGATRLGAAPALRWPGPLAEELSARMYALTSVEPGAFRTPPLEELRLFDAIVAPRLLDGGDSEPSPWERAILGRLGFRAVSIGSADDGAPEAWGILDPPPDEPAAAGEVLPPRRGNPTWIMLRRPEGSAATSPPENTPAMLDGAPATSASSAPPAGTAPLATASALPSTEPSASSAPPLAPSASSDTRTPLLVQIPAPRWQIGAFGAGLAIARAEGARSLMIAGALPTADPSGAADVRRREGLRSWYQRWHELWLGRGNNTLSIQAIEADRSNDRDVVVSFGRELFRPDLLPPYARPLLQTFRDDLALRTTIFDGTREQVPYSAAIDASMAYAKRFAEGRFAIVYLGSGMREFFELRRAYDGSTPPPPGQTDTTRTEPEDRLLQRLARLGLRATTGDVADRGVWLATCTNLPAPSDPGNTDGASDLANPTPACTSRRAPDDCDLDASIAGFRWYAAQRNPYDLKAQATRGHAHCPVELVHDRGSGHTWAITARPGEALLMPLDGVGTTEEPRRIPTLERLRRAIAIGTSPIRIGTEILLPQIPLPATTSTPTTSTPTTSTPTTPAPAIAPGAAP</sequence>
<dbReference type="InterPro" id="IPR008338">
    <property type="entry name" value="Capsule_biosynth_CapC"/>
</dbReference>
<dbReference type="EMBL" id="CP012159">
    <property type="protein sequence ID" value="AKT36860.1"/>
    <property type="molecule type" value="Genomic_DNA"/>
</dbReference>
<dbReference type="GO" id="GO:0016020">
    <property type="term" value="C:membrane"/>
    <property type="evidence" value="ECO:0007669"/>
    <property type="project" value="InterPro"/>
</dbReference>
<evidence type="ECO:0000256" key="2">
    <source>
        <dbReference type="SAM" id="Phobius"/>
    </source>
</evidence>
<dbReference type="OrthoDB" id="7877092at2"/>
<dbReference type="STRING" id="52.CMC5_009810"/>
<dbReference type="Pfam" id="PF14102">
    <property type="entry name" value="Caps_synth_CapC"/>
    <property type="match status" value="2"/>
</dbReference>
<feature type="region of interest" description="Disordered" evidence="1">
    <location>
        <begin position="973"/>
        <end position="993"/>
    </location>
</feature>
<keyword evidence="2" id="KW-0472">Membrane</keyword>
<name>A0A0K1E7L7_CHOCO</name>
<keyword evidence="4" id="KW-1185">Reference proteome</keyword>